<evidence type="ECO:0000256" key="1">
    <source>
        <dbReference type="ARBA" id="ARBA00022737"/>
    </source>
</evidence>
<evidence type="ECO:0000313" key="2">
    <source>
        <dbReference type="EMBL" id="CAK68056.1"/>
    </source>
</evidence>
<protein>
    <recommendedName>
        <fullName evidence="4">MORN repeat protein</fullName>
    </recommendedName>
</protein>
<dbReference type="Gene3D" id="2.20.110.10">
    <property type="entry name" value="Histone H3 K4-specific methyltransferase SET7/9 N-terminal domain"/>
    <property type="match status" value="1"/>
</dbReference>
<dbReference type="Proteomes" id="UP000000600">
    <property type="component" value="Unassembled WGS sequence"/>
</dbReference>
<dbReference type="AlphaFoldDB" id="A0CB89"/>
<dbReference type="eggNOG" id="KOG0231">
    <property type="taxonomic scope" value="Eukaryota"/>
</dbReference>
<dbReference type="RefSeq" id="XP_001435453.1">
    <property type="nucleotide sequence ID" value="XM_001435416.1"/>
</dbReference>
<evidence type="ECO:0000313" key="3">
    <source>
        <dbReference type="Proteomes" id="UP000000600"/>
    </source>
</evidence>
<evidence type="ECO:0008006" key="4">
    <source>
        <dbReference type="Google" id="ProtNLM"/>
    </source>
</evidence>
<dbReference type="GeneID" id="5021238"/>
<dbReference type="Pfam" id="PF02493">
    <property type="entry name" value="MORN"/>
    <property type="match status" value="6"/>
</dbReference>
<accession>A0CB89</accession>
<dbReference type="SMART" id="SM00698">
    <property type="entry name" value="MORN"/>
    <property type="match status" value="6"/>
</dbReference>
<gene>
    <name evidence="2" type="ORF">GSPATT00036839001</name>
</gene>
<proteinExistence type="predicted"/>
<sequence>MQFESKLDDMEIKNIKDQVLKDCQQLNTIYNNNLSSASSILMVDSIYTGKVRDNQKEGFGECISYNDNKNSERQNKKIKEYYLGEWKDSMKDGFGMMVYSNGNQYDYYVGQFQQNKQHGSGEIKYSTGESYKGEFQNNQFHGKGILILQDQITYYEGDWSFNQRDGFGIEHGIDDNKIWDYQGSFSKGKRQGKGKLTIHNDYEIEGEFENDFPKNAVITYKQQECQADKYDGYLDINNNYESIFHGNGTLTMKNNQIIQGIFSNHEFKGK</sequence>
<dbReference type="SUPFAM" id="SSF82185">
    <property type="entry name" value="Histone H3 K4-specific methyltransferase SET7/9 N-terminal domain"/>
    <property type="match status" value="1"/>
</dbReference>
<reference evidence="2 3" key="1">
    <citation type="journal article" date="2006" name="Nature">
        <title>Global trends of whole-genome duplications revealed by the ciliate Paramecium tetraurelia.</title>
        <authorList>
            <consortium name="Genoscope"/>
            <person name="Aury J.-M."/>
            <person name="Jaillon O."/>
            <person name="Duret L."/>
            <person name="Noel B."/>
            <person name="Jubin C."/>
            <person name="Porcel B.M."/>
            <person name="Segurens B."/>
            <person name="Daubin V."/>
            <person name="Anthouard V."/>
            <person name="Aiach N."/>
            <person name="Arnaiz O."/>
            <person name="Billaut A."/>
            <person name="Beisson J."/>
            <person name="Blanc I."/>
            <person name="Bouhouche K."/>
            <person name="Camara F."/>
            <person name="Duharcourt S."/>
            <person name="Guigo R."/>
            <person name="Gogendeau D."/>
            <person name="Katinka M."/>
            <person name="Keller A.-M."/>
            <person name="Kissmehl R."/>
            <person name="Klotz C."/>
            <person name="Koll F."/>
            <person name="Le Moue A."/>
            <person name="Lepere C."/>
            <person name="Malinsky S."/>
            <person name="Nowacki M."/>
            <person name="Nowak J.K."/>
            <person name="Plattner H."/>
            <person name="Poulain J."/>
            <person name="Ruiz F."/>
            <person name="Serrano V."/>
            <person name="Zagulski M."/>
            <person name="Dessen P."/>
            <person name="Betermier M."/>
            <person name="Weissenbach J."/>
            <person name="Scarpelli C."/>
            <person name="Schachter V."/>
            <person name="Sperling L."/>
            <person name="Meyer E."/>
            <person name="Cohen J."/>
            <person name="Wincker P."/>
        </authorList>
    </citation>
    <scope>NUCLEOTIDE SEQUENCE [LARGE SCALE GENOMIC DNA]</scope>
    <source>
        <strain evidence="2 3">Stock d4-2</strain>
    </source>
</reference>
<keyword evidence="1" id="KW-0677">Repeat</keyword>
<dbReference type="PANTHER" id="PTHR43215">
    <property type="entry name" value="RADIAL SPOKE HEAD 1 HOMOLOG"/>
    <property type="match status" value="1"/>
</dbReference>
<dbReference type="OrthoDB" id="303545at2759"/>
<dbReference type="InParanoid" id="A0CB89"/>
<dbReference type="PANTHER" id="PTHR43215:SF14">
    <property type="entry name" value="RADIAL SPOKE HEAD 1 HOMOLOG"/>
    <property type="match status" value="1"/>
</dbReference>
<organism evidence="2 3">
    <name type="scientific">Paramecium tetraurelia</name>
    <dbReference type="NCBI Taxonomy" id="5888"/>
    <lineage>
        <taxon>Eukaryota</taxon>
        <taxon>Sar</taxon>
        <taxon>Alveolata</taxon>
        <taxon>Ciliophora</taxon>
        <taxon>Intramacronucleata</taxon>
        <taxon>Oligohymenophorea</taxon>
        <taxon>Peniculida</taxon>
        <taxon>Parameciidae</taxon>
        <taxon>Paramecium</taxon>
    </lineage>
</organism>
<dbReference type="InterPro" id="IPR003409">
    <property type="entry name" value="MORN"/>
</dbReference>
<keyword evidence="3" id="KW-1185">Reference proteome</keyword>
<dbReference type="EMBL" id="CT868056">
    <property type="protein sequence ID" value="CAK68056.1"/>
    <property type="molecule type" value="Genomic_DNA"/>
</dbReference>
<dbReference type="OMA" id="KEGFGEC"/>
<dbReference type="STRING" id="5888.A0CB89"/>
<dbReference type="KEGG" id="ptm:GSPATT00036839001"/>
<name>A0CB89_PARTE</name>
<dbReference type="HOGENOM" id="CLU_1032284_0_0_1"/>